<evidence type="ECO:0000256" key="3">
    <source>
        <dbReference type="SAM" id="Coils"/>
    </source>
</evidence>
<dbReference type="Proteomes" id="UP000030341">
    <property type="component" value="Chromosome 1"/>
</dbReference>
<feature type="signal peptide" evidence="4">
    <location>
        <begin position="1"/>
        <end position="26"/>
    </location>
</feature>
<evidence type="ECO:0000313" key="5">
    <source>
        <dbReference type="EMBL" id="AIY65903.1"/>
    </source>
</evidence>
<dbReference type="InterPro" id="IPR005632">
    <property type="entry name" value="Chaperone_Skp"/>
</dbReference>
<comment type="similarity">
    <text evidence="1">Belongs to the Skp family.</text>
</comment>
<accession>A0A0A7EH75</accession>
<sequence>MNKMIKTTAMTLLATFLMGASASSFAHKVAIVNVQQVFSGAPQAATIKATLESEFRERRQELEKLQGDIRFELEKYQRENATMSKAQKEAHQKKIQELQKALQEKGQPLQQEMQMRQAQETKKLESIIFQAIEAEAKAGKYDEVKPAAASLYVNEKKVDNITDKVAERVAKAN</sequence>
<dbReference type="SMART" id="SM00935">
    <property type="entry name" value="OmpH"/>
    <property type="match status" value="1"/>
</dbReference>
<dbReference type="InterPro" id="IPR024930">
    <property type="entry name" value="Skp_dom_sf"/>
</dbReference>
<dbReference type="PANTHER" id="PTHR35089">
    <property type="entry name" value="CHAPERONE PROTEIN SKP"/>
    <property type="match status" value="1"/>
</dbReference>
<dbReference type="Pfam" id="PF03938">
    <property type="entry name" value="OmpH"/>
    <property type="match status" value="1"/>
</dbReference>
<keyword evidence="6" id="KW-1185">Reference proteome</keyword>
<dbReference type="EMBL" id="CP009888">
    <property type="protein sequence ID" value="AIY65903.1"/>
    <property type="molecule type" value="Genomic_DNA"/>
</dbReference>
<dbReference type="Gene3D" id="3.30.910.20">
    <property type="entry name" value="Skp domain"/>
    <property type="match status" value="1"/>
</dbReference>
<name>A0A0A7EH75_9GAMM</name>
<evidence type="ECO:0000256" key="1">
    <source>
        <dbReference type="ARBA" id="ARBA00009091"/>
    </source>
</evidence>
<dbReference type="GO" id="GO:0050821">
    <property type="term" value="P:protein stabilization"/>
    <property type="evidence" value="ECO:0007669"/>
    <property type="project" value="TreeGrafter"/>
</dbReference>
<feature type="coiled-coil region" evidence="3">
    <location>
        <begin position="48"/>
        <end position="101"/>
    </location>
</feature>
<dbReference type="SUPFAM" id="SSF111384">
    <property type="entry name" value="OmpH-like"/>
    <property type="match status" value="1"/>
</dbReference>
<dbReference type="eggNOG" id="COG2825">
    <property type="taxonomic scope" value="Bacteria"/>
</dbReference>
<dbReference type="RefSeq" id="WP_038642239.1">
    <property type="nucleotide sequence ID" value="NZ_CP009888.1"/>
</dbReference>
<evidence type="ECO:0000313" key="6">
    <source>
        <dbReference type="Proteomes" id="UP000030341"/>
    </source>
</evidence>
<dbReference type="HOGENOM" id="CLU_101388_2_1_6"/>
<evidence type="ECO:0000256" key="2">
    <source>
        <dbReference type="ARBA" id="ARBA00022729"/>
    </source>
</evidence>
<dbReference type="PANTHER" id="PTHR35089:SF1">
    <property type="entry name" value="CHAPERONE PROTEIN SKP"/>
    <property type="match status" value="1"/>
</dbReference>
<proteinExistence type="inferred from homology"/>
<dbReference type="STRING" id="1348114.OM33_12780"/>
<dbReference type="OrthoDB" id="5767138at2"/>
<gene>
    <name evidence="5" type="ORF">OM33_12780</name>
</gene>
<dbReference type="GO" id="GO:0051082">
    <property type="term" value="F:unfolded protein binding"/>
    <property type="evidence" value="ECO:0007669"/>
    <property type="project" value="InterPro"/>
</dbReference>
<protein>
    <submittedName>
        <fullName evidence="5">Molecular chaperone</fullName>
    </submittedName>
</protein>
<keyword evidence="3" id="KW-0175">Coiled coil</keyword>
<organism evidence="5 6">
    <name type="scientific">Pseudoalteromonas piratica</name>
    <dbReference type="NCBI Taxonomy" id="1348114"/>
    <lineage>
        <taxon>Bacteria</taxon>
        <taxon>Pseudomonadati</taxon>
        <taxon>Pseudomonadota</taxon>
        <taxon>Gammaproteobacteria</taxon>
        <taxon>Alteromonadales</taxon>
        <taxon>Pseudoalteromonadaceae</taxon>
        <taxon>Pseudoalteromonas</taxon>
    </lineage>
</organism>
<keyword evidence="2 4" id="KW-0732">Signal</keyword>
<dbReference type="AlphaFoldDB" id="A0A0A7EH75"/>
<reference evidence="5 6" key="1">
    <citation type="submission" date="2014-11" db="EMBL/GenBank/DDBJ databases">
        <title>Complete Genome Sequence of Pseudoalteromonas sp. Strain OCN003 Isolated from Kaneohe Bay, Oahu, Hawaii.</title>
        <authorList>
            <person name="Beurmann S."/>
            <person name="Videau P."/>
            <person name="Ushijima B."/>
            <person name="Smith A.M."/>
            <person name="Aeby G.S."/>
            <person name="Callahan S.M."/>
            <person name="Belcaid M."/>
        </authorList>
    </citation>
    <scope>NUCLEOTIDE SEQUENCE [LARGE SCALE GENOMIC DNA]</scope>
    <source>
        <strain evidence="5 6">OCN003</strain>
    </source>
</reference>
<feature type="chain" id="PRO_5002026978" evidence="4">
    <location>
        <begin position="27"/>
        <end position="173"/>
    </location>
</feature>
<dbReference type="GO" id="GO:0005829">
    <property type="term" value="C:cytosol"/>
    <property type="evidence" value="ECO:0007669"/>
    <property type="project" value="TreeGrafter"/>
</dbReference>
<evidence type="ECO:0000256" key="4">
    <source>
        <dbReference type="SAM" id="SignalP"/>
    </source>
</evidence>
<dbReference type="KEGG" id="pseo:OM33_12780"/>